<organism evidence="2 3">
    <name type="scientific">Phytophthora sojae (strain P6497)</name>
    <name type="common">Soybean stem and root rot agent</name>
    <name type="synonym">Phytophthora megasperma f. sp. glycines</name>
    <dbReference type="NCBI Taxonomy" id="1094619"/>
    <lineage>
        <taxon>Eukaryota</taxon>
        <taxon>Sar</taxon>
        <taxon>Stramenopiles</taxon>
        <taxon>Oomycota</taxon>
        <taxon>Peronosporomycetes</taxon>
        <taxon>Peronosporales</taxon>
        <taxon>Peronosporaceae</taxon>
        <taxon>Phytophthora</taxon>
    </lineage>
</organism>
<dbReference type="SMR" id="G4ZAM7"/>
<sequence>MIYPATTDIPEEILAASVVAQKNADDDQSDLWLLFKRLSRLWPAVHVSYRGGQYSVERILALDAYTRDTSLLRVVLVSNCVFWVRAAIVIGACTSLILAQAKYLVKYVVIPRRHFLLVMTSVVSLQIVIAIAVAACVCFPIAFTILAMAPAFNALMAFSLYAVFRPHFIRQILQHKDELFRFMTFFASQQLVAIVYPAYQVLFEAASDTKYELLVVLLLPMIKLALKNIILLCLTHMEDMLSEAVIFTSASVLFKLHRRTSGLLATLDETLNGQNSSPFLPSTLGVARKHASPRIDGYATAAKLFCPKQHHASQHRAISTSTQTAESIDVGRTERAVFQEVFTTEGIVLTSYLDAAVPIFFGTFLLVMVRLPNAKYHTDQAGVATDNIGEVVGSVFIFAAVELLSFGLLAIAVYRTLRLNVLYHPAFVLETQAELVQSKLLTWVILTMAYRVVHFGTLRFGASSSALSHPLYICFVCLGMNFTFKFD</sequence>
<feature type="transmembrane region" description="Helical" evidence="1">
    <location>
        <begin position="466"/>
        <end position="484"/>
    </location>
</feature>
<gene>
    <name evidence="2" type="ORF">PHYSODRAFT_312558</name>
</gene>
<dbReference type="KEGG" id="psoj:PHYSODRAFT_312558"/>
<dbReference type="InParanoid" id="G4ZAM7"/>
<evidence type="ECO:0000256" key="1">
    <source>
        <dbReference type="SAM" id="Phobius"/>
    </source>
</evidence>
<evidence type="ECO:0000313" key="3">
    <source>
        <dbReference type="Proteomes" id="UP000002640"/>
    </source>
</evidence>
<proteinExistence type="predicted"/>
<feature type="transmembrane region" description="Helical" evidence="1">
    <location>
        <begin position="82"/>
        <end position="103"/>
    </location>
</feature>
<dbReference type="EMBL" id="JH159153">
    <property type="protein sequence ID" value="EGZ19224.1"/>
    <property type="molecule type" value="Genomic_DNA"/>
</dbReference>
<feature type="transmembrane region" description="Helical" evidence="1">
    <location>
        <begin position="352"/>
        <end position="371"/>
    </location>
</feature>
<name>G4ZAM7_PHYSP</name>
<feature type="transmembrane region" description="Helical" evidence="1">
    <location>
        <begin position="391"/>
        <end position="414"/>
    </location>
</feature>
<reference evidence="2 3" key="1">
    <citation type="journal article" date="2006" name="Science">
        <title>Phytophthora genome sequences uncover evolutionary origins and mechanisms of pathogenesis.</title>
        <authorList>
            <person name="Tyler B.M."/>
            <person name="Tripathy S."/>
            <person name="Zhang X."/>
            <person name="Dehal P."/>
            <person name="Jiang R.H."/>
            <person name="Aerts A."/>
            <person name="Arredondo F.D."/>
            <person name="Baxter L."/>
            <person name="Bensasson D."/>
            <person name="Beynon J.L."/>
            <person name="Chapman J."/>
            <person name="Damasceno C.M."/>
            <person name="Dorrance A.E."/>
            <person name="Dou D."/>
            <person name="Dickerman A.W."/>
            <person name="Dubchak I.L."/>
            <person name="Garbelotto M."/>
            <person name="Gijzen M."/>
            <person name="Gordon S.G."/>
            <person name="Govers F."/>
            <person name="Grunwald N.J."/>
            <person name="Huang W."/>
            <person name="Ivors K.L."/>
            <person name="Jones R.W."/>
            <person name="Kamoun S."/>
            <person name="Krampis K."/>
            <person name="Lamour K.H."/>
            <person name="Lee M.K."/>
            <person name="McDonald W.H."/>
            <person name="Medina M."/>
            <person name="Meijer H.J."/>
            <person name="Nordberg E.K."/>
            <person name="Maclean D.J."/>
            <person name="Ospina-Giraldo M.D."/>
            <person name="Morris P.F."/>
            <person name="Phuntumart V."/>
            <person name="Putnam N.H."/>
            <person name="Rash S."/>
            <person name="Rose J.K."/>
            <person name="Sakihama Y."/>
            <person name="Salamov A.A."/>
            <person name="Savidor A."/>
            <person name="Scheuring C.F."/>
            <person name="Smith B.M."/>
            <person name="Sobral B.W."/>
            <person name="Terry A."/>
            <person name="Torto-Alalibo T.A."/>
            <person name="Win J."/>
            <person name="Xu Z."/>
            <person name="Zhang H."/>
            <person name="Grigoriev I.V."/>
            <person name="Rokhsar D.S."/>
            <person name="Boore J.L."/>
        </authorList>
    </citation>
    <scope>NUCLEOTIDE SEQUENCE [LARGE SCALE GENOMIC DNA]</scope>
    <source>
        <strain evidence="2 3">P6497</strain>
    </source>
</reference>
<feature type="transmembrane region" description="Helical" evidence="1">
    <location>
        <begin position="179"/>
        <end position="199"/>
    </location>
</feature>
<feature type="transmembrane region" description="Helical" evidence="1">
    <location>
        <begin position="115"/>
        <end position="135"/>
    </location>
</feature>
<keyword evidence="1" id="KW-0472">Membrane</keyword>
<dbReference type="AlphaFoldDB" id="G4ZAM7"/>
<feature type="transmembrane region" description="Helical" evidence="1">
    <location>
        <begin position="211"/>
        <end position="234"/>
    </location>
</feature>
<dbReference type="GeneID" id="20643501"/>
<keyword evidence="1" id="KW-1133">Transmembrane helix</keyword>
<feature type="transmembrane region" description="Helical" evidence="1">
    <location>
        <begin position="141"/>
        <end position="164"/>
    </location>
</feature>
<accession>G4ZAM7</accession>
<evidence type="ECO:0000313" key="2">
    <source>
        <dbReference type="EMBL" id="EGZ19224.1"/>
    </source>
</evidence>
<protein>
    <submittedName>
        <fullName evidence="2">Uncharacterized protein</fullName>
    </submittedName>
</protein>
<keyword evidence="1" id="KW-0812">Transmembrane</keyword>
<dbReference type="Proteomes" id="UP000002640">
    <property type="component" value="Unassembled WGS sequence"/>
</dbReference>
<keyword evidence="3" id="KW-1185">Reference proteome</keyword>
<dbReference type="RefSeq" id="XP_009521941.1">
    <property type="nucleotide sequence ID" value="XM_009523646.1"/>
</dbReference>